<dbReference type="EMBL" id="JARZFX010000018">
    <property type="protein sequence ID" value="MEC5425699.1"/>
    <property type="molecule type" value="Genomic_DNA"/>
</dbReference>
<feature type="domain" description="HTH cro/C1-type" evidence="2">
    <location>
        <begin position="8"/>
        <end position="62"/>
    </location>
</feature>
<dbReference type="SUPFAM" id="SSF47413">
    <property type="entry name" value="lambda repressor-like DNA-binding domains"/>
    <property type="match status" value="1"/>
</dbReference>
<reference evidence="3" key="1">
    <citation type="submission" date="2023-04" db="EMBL/GenBank/DDBJ databases">
        <authorList>
            <person name="Yan Q."/>
            <person name="Han L."/>
            <person name="Liu Z."/>
            <person name="Zhou S."/>
            <person name="Zhou Z."/>
        </authorList>
    </citation>
    <scope>NUCLEOTIDE SEQUENCE</scope>
    <source>
        <strain evidence="3">C22-A2</strain>
    </source>
</reference>
<organism evidence="3 5">
    <name type="scientific">Virgibacillus tibetensis</name>
    <dbReference type="NCBI Taxonomy" id="3042313"/>
    <lineage>
        <taxon>Bacteria</taxon>
        <taxon>Bacillati</taxon>
        <taxon>Bacillota</taxon>
        <taxon>Bacilli</taxon>
        <taxon>Bacillales</taxon>
        <taxon>Bacillaceae</taxon>
        <taxon>Virgibacillus</taxon>
    </lineage>
</organism>
<dbReference type="RefSeq" id="WP_327608956.1">
    <property type="nucleotide sequence ID" value="NZ_JARZFX010000014.1"/>
</dbReference>
<dbReference type="InterPro" id="IPR001387">
    <property type="entry name" value="Cro/C1-type_HTH"/>
</dbReference>
<dbReference type="EMBL" id="JARZFX010000014">
    <property type="protein sequence ID" value="MEC5425411.1"/>
    <property type="molecule type" value="Genomic_DNA"/>
</dbReference>
<keyword evidence="5" id="KW-1185">Reference proteome</keyword>
<keyword evidence="1" id="KW-0238">DNA-binding</keyword>
<evidence type="ECO:0000313" key="5">
    <source>
        <dbReference type="Proteomes" id="UP001335737"/>
    </source>
</evidence>
<dbReference type="PROSITE" id="PS50943">
    <property type="entry name" value="HTH_CROC1"/>
    <property type="match status" value="1"/>
</dbReference>
<evidence type="ECO:0000313" key="4">
    <source>
        <dbReference type="EMBL" id="MEC5425699.1"/>
    </source>
</evidence>
<evidence type="ECO:0000313" key="3">
    <source>
        <dbReference type="EMBL" id="MEC5425411.1"/>
    </source>
</evidence>
<dbReference type="Pfam" id="PF01381">
    <property type="entry name" value="HTH_3"/>
    <property type="match status" value="1"/>
</dbReference>
<accession>A0ABU6KJW7</accession>
<comment type="caution">
    <text evidence="3">The sequence shown here is derived from an EMBL/GenBank/DDBJ whole genome shotgun (WGS) entry which is preliminary data.</text>
</comment>
<dbReference type="Gene3D" id="1.10.260.40">
    <property type="entry name" value="lambda repressor-like DNA-binding domains"/>
    <property type="match status" value="1"/>
</dbReference>
<reference evidence="3 5" key="2">
    <citation type="journal article" date="2024" name="Int. J. Syst. Evol. Microbiol.">
        <title>Virgibacillus tibetensis sp. nov., isolated from salt lake on the Tibetan Plateau of China.</title>
        <authorList>
            <person name="Phurbu D."/>
            <person name="Liu Z.-X."/>
            <person name="Wang R."/>
            <person name="Zheng Y.-Y."/>
            <person name="Liu H.-C."/>
            <person name="Zhou Y.-G."/>
            <person name="Yu Y.-J."/>
            <person name="Li A.-H."/>
        </authorList>
    </citation>
    <scope>NUCLEOTIDE SEQUENCE [LARGE SCALE GENOMIC DNA]</scope>
    <source>
        <strain evidence="3 5">C22-A2</strain>
    </source>
</reference>
<evidence type="ECO:0000256" key="1">
    <source>
        <dbReference type="ARBA" id="ARBA00023125"/>
    </source>
</evidence>
<dbReference type="SMART" id="SM00530">
    <property type="entry name" value="HTH_XRE"/>
    <property type="match status" value="1"/>
</dbReference>
<dbReference type="PANTHER" id="PTHR46558">
    <property type="entry name" value="TRACRIPTIONAL REGULATORY PROTEIN-RELATED-RELATED"/>
    <property type="match status" value="1"/>
</dbReference>
<gene>
    <name evidence="3" type="ORF">QGM71_18170</name>
    <name evidence="4" type="ORF">QGM71_19705</name>
</gene>
<sequence>MITCGERLRELRKERGLSAKELGEIIGVNERVLTYYETNERQPRFDMLIKLADFFDVSMDYLFGRTDCRTVKRN</sequence>
<name>A0ABU6KJW7_9BACI</name>
<dbReference type="Proteomes" id="UP001335737">
    <property type="component" value="Unassembled WGS sequence"/>
</dbReference>
<evidence type="ECO:0000259" key="2">
    <source>
        <dbReference type="PROSITE" id="PS50943"/>
    </source>
</evidence>
<protein>
    <submittedName>
        <fullName evidence="3">Helix-turn-helix transcriptional regulator</fullName>
    </submittedName>
</protein>
<dbReference type="InterPro" id="IPR010982">
    <property type="entry name" value="Lambda_DNA-bd_dom_sf"/>
</dbReference>
<dbReference type="CDD" id="cd00093">
    <property type="entry name" value="HTH_XRE"/>
    <property type="match status" value="1"/>
</dbReference>
<dbReference type="PANTHER" id="PTHR46558:SF11">
    <property type="entry name" value="HTH-TYPE TRANSCRIPTIONAL REGULATOR XRE"/>
    <property type="match status" value="1"/>
</dbReference>
<proteinExistence type="predicted"/>